<keyword evidence="1" id="KW-0175">Coiled coil</keyword>
<dbReference type="Proteomes" id="UP000663903">
    <property type="component" value="Chromosome"/>
</dbReference>
<feature type="region of interest" description="Disordered" evidence="2">
    <location>
        <begin position="577"/>
        <end position="603"/>
    </location>
</feature>
<feature type="compositionally biased region" description="Low complexity" evidence="2">
    <location>
        <begin position="579"/>
        <end position="599"/>
    </location>
</feature>
<feature type="compositionally biased region" description="Basic and acidic residues" evidence="2">
    <location>
        <begin position="1031"/>
        <end position="1040"/>
    </location>
</feature>
<dbReference type="InterPro" id="IPR041398">
    <property type="entry name" value="DdrB_dom"/>
</dbReference>
<evidence type="ECO:0000313" key="6">
    <source>
        <dbReference type="EMBL" id="QTD44551.1"/>
    </source>
</evidence>
<accession>A0A975H2T8</accession>
<dbReference type="Pfam" id="PF18858">
    <property type="entry name" value="LPD39"/>
    <property type="match status" value="1"/>
</dbReference>
<feature type="compositionally biased region" description="Basic and acidic residues" evidence="2">
    <location>
        <begin position="1131"/>
        <end position="1160"/>
    </location>
</feature>
<feature type="compositionally biased region" description="Low complexity" evidence="2">
    <location>
        <begin position="1055"/>
        <end position="1066"/>
    </location>
</feature>
<dbReference type="Pfam" id="PF18763">
    <property type="entry name" value="ddrB-ParB"/>
    <property type="match status" value="1"/>
</dbReference>
<name>A0A975H2T8_9BURK</name>
<feature type="domain" description="Large polyvalent protein-associated" evidence="5">
    <location>
        <begin position="1870"/>
        <end position="2041"/>
    </location>
</feature>
<evidence type="ECO:0000256" key="1">
    <source>
        <dbReference type="SAM" id="Coils"/>
    </source>
</evidence>
<dbReference type="InterPro" id="IPR041639">
    <property type="entry name" value="LPD39"/>
</dbReference>
<feature type="region of interest" description="Disordered" evidence="2">
    <location>
        <begin position="1604"/>
        <end position="1623"/>
    </location>
</feature>
<sequence length="2732" mass="291406">MSEVNWSDYTPVNPSPDAVDWSQYEVVKPAGMVRKLADIGTAFTGGAVGATKAIADAGGAGNAVSSRLSVAQDSVQGWLSPQRQAEKAARAQIIQDAEKSGSGWQEAMAHLGGIAEAPVSTLAEAAGSVVPVVGSMLTPVGRRAGARTLMGIGLGTAQGAGSVKGSIYDAVQKQNLEQGATPEAARQAAEAAQAYTGPNADNIALGAGIGAVTGTTGVEHLVSRAMAGKAAAGGLLRRAASGAAAEGVPEAIQGGQERYSSNVAQQRAGFDVPTWEGVAGQAVAEGVAGGMLGGVTGASMRQRPRQRQTDSTPVPESIAQQAPMMNEAGPAAVPEINPADGPISKASAMAGDLELAPAPPPAAPAAPDARTGLEAVADRLSPEQQRAARMVMADLDQADLPPVMRAMREFEARELAAAAPVPEPGVDDMPAGVVVRSFDPRAGVPPPARVDPSADVGAVTQDGLDFTAKPDAPDTIGQRITQLAMDADLTPGVPLRLNEVHMLRTRAADSGIALSVVPHPSGRGYDVQPTARLAPGQQSAMPQTQANATLGYDTAPTGLMVAGQDGVRVQTQADRINEAQRAAEQATQATEQNQPTAPTSQAVSAIESVANDRGAEPEAHRPGLVLQNRDRSTAASISQMNAIAAKPDYLRTGPSRTMDSGAPVAFGDVPASAMLGRTETVADGRGDRVQTQYAVVEAADVLTSNHADGTPVREYAAGQQGKLRAVAGNGRAAGIAEAYRRGTATDYRTELAVDAQVLGIDPQALANMREPVLVRVMAEQDVKPDIGDRSNTSGTARLSPVEEAANDAQRVDLAALQFDDAGVPTASSVRGFVTAMPEAERGNMLNPDGTPTRQAVDRLMAATFKQAYGSDDLVRLHAQATDPEARAVMAALADAAGPMAQLVGAGEFDIRRAVADAAGMAVNATRRGLRLSEVMQNANLDMHPEAFVVARFMAENIRSSKRMAEGLRDWAQLALEQMQIARDNRQQAGMFGQTPTLSRQQLFEGLGREQQSQTRNDTAQPGGPEPAGEGVARREAERRRNGSGAADGAVGRGTAGQRAAAQGLAQPERPAKWRSNFLQTAKVASDLGIDHRQHQGLAELVAAIDAHDAQLAGAFDLTAPTKQQAVNQQAAKDKDARERAAEPARARAEAAKALNEKEVAARQQASTENFQLGQNGDDALSGQGLMFSRGKPTGSTTDIAAAAGQEVERWQERLRSAAANAQAKDPSMATPAVMRAMGAKSHSLVLPRTYLRAIRDKHADVPAEVFQNLPALLADPLFIIPHRDGGLRVFVESQTARGEPIAVGVSVGQDGRIHTVTPLHDHPDMTGQQRMARDVLNAKGRIYARNKEALVKTRASAAAAPATIALHRDSISSASVLTREQVVKRIESASGPNAPRYSFAGPQAATADQHALTTAQERITAGEDAEAVRQDTGWHTGADGRWRFEISDHDASLKLTPEEFRTFARGDQAVSLGDLLDHPALFAAYPSLAEMPVGMKVGRGASFNPRTGRILMGGAVSPAQFQSILLHEVQHGIQTVEGFASGGAVSQFQGDLTAQRDQYRRQAGEVEARNTQAREKLTDEQRRAFTPESTQDVASDDVIVSFNGKDVASAPPPANATPDHDDRTTLSDAARAQAVSVVQGTVDAVRNAWANGPEVIVAFDMNDPVIPVSARRADLKQRSGGARGAPEGFYHQGKVYLMASKLRTPNDAARVLFHEALGHHGLRGLFGKELTPILNQIATMRRAEVDAKIKEYGLRGVNKLDRRAAAEEVLAEMAQRTPHIGFVRRAIAVIRSWLRQHVPGFSSLRLTDDELIRNFILPARAWVERGAVPGTASTAADAANTDTMFSRAPQDEPRQAQRMGDVLSSVTVTDVKRMARHKATDLRPLGLQFLGRRQLVDVYSDMLPELKAYNDLMARMDADKNDVGAGADQLAQEWAKLKDERALADLMHDATLAQMDPAKDFVEGDNRVQYGALRRRYEALTPEAREVYANARDTYSRHMQDVRSAITERIQRSELSNERKAEMLKRMDNEFFGRIKGVYFPLARFGQYVVVVTGSDGKVANVSRAETMSEAEATRAQLETLFPADKGFAVGKVIKAKNFVAERDSVGRGFMEQLYGVLDKQGMEPKQRAELEDALGQLYLSSLPDLSWAKHGIHRKGTAGYSQDARRAFAQNVFHGASYLAKLRYGDQLQDQLRDMQRRVDEGASDAAFDSVRAQQVVDEMTKRHDAAMNPKTNALSTALTSVGFMFHLGLSPASAMVNLTQTALVAYPVMGARWGFAKSSAALLKASAEAARGKNDISSALSADEKTAYDEAVRSGVIDVTMAHDLAGIAQGEDSSVSWKLRPVMRAASFMFHHAEKFNRQVTFIASYRLAREAGADSKAAYEQAVQATYDGHFDYSSNNRPRVMQGNVARVLLLFKQYGQNMVYTFVRSAQQSLAGATPQDRAQARKALGGLLVMHGMAAGALGLPMVTTLLAAASMLGGDDDEPWDAQVALQNMLADTFGQKPAEVLAHGISRLTPWDISGRVALDKLIFPDVQEGLEGQRLAESAMAAALGPVAGIGINALRGAQLISQGQYARGLEAMAPSVLRGPLKAIRYGDEGVVDKTGIVVQDEVDAAALMGQAAGFSPSSVRNAYEGKAAIVQHDRALQARRKALVERYAMAAMAKDEESKAEARGAIQRFNEKNPERRVLPMQLVQSVRQREKRIREAEDGVYLPKKRRDALGAGRFAAPD</sequence>
<dbReference type="KEGG" id="otd:J1M35_15840"/>
<keyword evidence="7" id="KW-1185">Reference proteome</keyword>
<dbReference type="EMBL" id="CP071796">
    <property type="protein sequence ID" value="QTD44551.1"/>
    <property type="molecule type" value="Genomic_DNA"/>
</dbReference>
<evidence type="ECO:0000256" key="2">
    <source>
        <dbReference type="SAM" id="MobiDB-lite"/>
    </source>
</evidence>
<proteinExistence type="predicted"/>
<dbReference type="InterPro" id="IPR040696">
    <property type="entry name" value="LPD23"/>
</dbReference>
<feature type="region of interest" description="Disordered" evidence="2">
    <location>
        <begin position="1126"/>
        <end position="1165"/>
    </location>
</feature>
<feature type="domain" description="Large polyvalent protein associated" evidence="4">
    <location>
        <begin position="1397"/>
        <end position="1454"/>
    </location>
</feature>
<protein>
    <submittedName>
        <fullName evidence="6">PLxRFG domain-containing protein</fullName>
    </submittedName>
</protein>
<feature type="region of interest" description="Disordered" evidence="2">
    <location>
        <begin position="1006"/>
        <end position="1072"/>
    </location>
</feature>
<feature type="region of interest" description="Disordered" evidence="2">
    <location>
        <begin position="294"/>
        <end position="316"/>
    </location>
</feature>
<feature type="region of interest" description="Disordered" evidence="2">
    <location>
        <begin position="784"/>
        <end position="803"/>
    </location>
</feature>
<dbReference type="RefSeq" id="WP_208008115.1">
    <property type="nucleotide sequence ID" value="NZ_CP071796.1"/>
</dbReference>
<organism evidence="6 7">
    <name type="scientific">Ottowia testudinis</name>
    <dbReference type="NCBI Taxonomy" id="2816950"/>
    <lineage>
        <taxon>Bacteria</taxon>
        <taxon>Pseudomonadati</taxon>
        <taxon>Pseudomonadota</taxon>
        <taxon>Betaproteobacteria</taxon>
        <taxon>Burkholderiales</taxon>
        <taxon>Comamonadaceae</taxon>
        <taxon>Ottowia</taxon>
    </lineage>
</organism>
<gene>
    <name evidence="6" type="ORF">J1M35_15840</name>
</gene>
<dbReference type="NCBIfam" id="NF032893">
    <property type="entry name" value="tail-700"/>
    <property type="match status" value="1"/>
</dbReference>
<dbReference type="Pfam" id="PF18838">
    <property type="entry name" value="LPD23"/>
    <property type="match status" value="1"/>
</dbReference>
<feature type="domain" description="DdrB-like" evidence="3">
    <location>
        <begin position="626"/>
        <end position="777"/>
    </location>
</feature>
<evidence type="ECO:0000259" key="5">
    <source>
        <dbReference type="Pfam" id="PF18858"/>
    </source>
</evidence>
<feature type="compositionally biased region" description="Polar residues" evidence="2">
    <location>
        <begin position="1009"/>
        <end position="1019"/>
    </location>
</feature>
<reference evidence="6" key="1">
    <citation type="submission" date="2021-03" db="EMBL/GenBank/DDBJ databases">
        <title>Ottowia sp. 27C isolated from the cloaca of a Giant Asian pond turtle (Heosemys grandis).</title>
        <authorList>
            <person name="Spergser J."/>
            <person name="Busse H.-J."/>
        </authorList>
    </citation>
    <scope>NUCLEOTIDE SEQUENCE</scope>
    <source>
        <strain evidence="6">27C</strain>
    </source>
</reference>
<evidence type="ECO:0000259" key="4">
    <source>
        <dbReference type="Pfam" id="PF18838"/>
    </source>
</evidence>
<evidence type="ECO:0000313" key="7">
    <source>
        <dbReference type="Proteomes" id="UP000663903"/>
    </source>
</evidence>
<evidence type="ECO:0000259" key="3">
    <source>
        <dbReference type="Pfam" id="PF18763"/>
    </source>
</evidence>
<feature type="coiled-coil region" evidence="1">
    <location>
        <begin position="1556"/>
        <end position="1583"/>
    </location>
</feature>